<protein>
    <submittedName>
        <fullName evidence="3">Uncharacterized protein</fullName>
    </submittedName>
</protein>
<sequence>MKSIYLLLVLFVSICVVFAQESITVPEATATTPEATATTPEATAAPTVAETPIATQPVTTQPVATTEAPAVVPTTTAAPATTSVVAAAGDCLSADTFSTTDFFPNKLGALALLTGEKLDSSAQFSVTYSNTYKLVHNLALDEYYVLHCTKDQPDVGSTFQSKTFIQIPVRSFAAIDTRALGYLDLLGQSNNIAYVGNVSNVTSPCSNKTPVLFDVNNANLDRTLYDVAIYPGSANNDPKGVGLGVNYAASPLGNAQWVKYFALFTNQEVQAETIYNDIATDYNTFKNSINEAGHISFKRNVTFMNYDASSTRFNILQDQYFKNLTSDAGANLITPTVLQPADPSVMKGQLQNASLVIDLTAATAFQSTFSNWQSWLGYSDSAIANAAETALTNYKSSKKYVNSYDAPPFARNKQLWRLDLVSNQGALDYWTRGMARPDLVLQDLIQAQFPDYFKSRNRVFLRDFADGEATRTASSSDEYGCNLNNWAKAESVSYTNLAADTPNFNGSSSKLSLGVIIGVSVAGGMIALSCLVTGLILLIRKFKHNGSSKFTRLNDETQNDFNSGALDRDPMMMEENNEASGGRLGGSGRGL</sequence>
<keyword evidence="1" id="KW-0472">Membrane</keyword>
<organism evidence="3 4">
    <name type="scientific">Mucor flavus</name>
    <dbReference type="NCBI Taxonomy" id="439312"/>
    <lineage>
        <taxon>Eukaryota</taxon>
        <taxon>Fungi</taxon>
        <taxon>Fungi incertae sedis</taxon>
        <taxon>Mucoromycota</taxon>
        <taxon>Mucoromycotina</taxon>
        <taxon>Mucoromycetes</taxon>
        <taxon>Mucorales</taxon>
        <taxon>Mucorineae</taxon>
        <taxon>Mucoraceae</taxon>
        <taxon>Mucor</taxon>
    </lineage>
</organism>
<evidence type="ECO:0000313" key="3">
    <source>
        <dbReference type="EMBL" id="GAA5810932.1"/>
    </source>
</evidence>
<evidence type="ECO:0000256" key="2">
    <source>
        <dbReference type="SAM" id="SignalP"/>
    </source>
</evidence>
<accession>A0ABP9YVS8</accession>
<gene>
    <name evidence="3" type="ORF">MFLAVUS_004360</name>
</gene>
<dbReference type="PANTHER" id="PTHR38360">
    <property type="entry name" value="OS03G0120000 PROTEIN"/>
    <property type="match status" value="1"/>
</dbReference>
<keyword evidence="1" id="KW-1133">Transmembrane helix</keyword>
<keyword evidence="4" id="KW-1185">Reference proteome</keyword>
<evidence type="ECO:0000256" key="1">
    <source>
        <dbReference type="SAM" id="Phobius"/>
    </source>
</evidence>
<name>A0ABP9YVS8_9FUNG</name>
<feature type="transmembrane region" description="Helical" evidence="1">
    <location>
        <begin position="511"/>
        <end position="539"/>
    </location>
</feature>
<dbReference type="EMBL" id="BAABUK010000008">
    <property type="protein sequence ID" value="GAA5810932.1"/>
    <property type="molecule type" value="Genomic_DNA"/>
</dbReference>
<keyword evidence="2" id="KW-0732">Signal</keyword>
<dbReference type="PANTHER" id="PTHR38360:SF1">
    <property type="entry name" value="F12P19.7"/>
    <property type="match status" value="1"/>
</dbReference>
<dbReference type="Proteomes" id="UP001473302">
    <property type="component" value="Unassembled WGS sequence"/>
</dbReference>
<evidence type="ECO:0000313" key="4">
    <source>
        <dbReference type="Proteomes" id="UP001473302"/>
    </source>
</evidence>
<feature type="signal peptide" evidence="2">
    <location>
        <begin position="1"/>
        <end position="19"/>
    </location>
</feature>
<keyword evidence="1" id="KW-0812">Transmembrane</keyword>
<feature type="chain" id="PRO_5046967027" evidence="2">
    <location>
        <begin position="20"/>
        <end position="591"/>
    </location>
</feature>
<proteinExistence type="predicted"/>
<reference evidence="3 4" key="1">
    <citation type="submission" date="2024-04" db="EMBL/GenBank/DDBJ databases">
        <title>genome sequences of Mucor flavus KT1a and Helicostylum pulchrum KT1b strains isolated from the surface of a dry-aged beef.</title>
        <authorList>
            <person name="Toyotome T."/>
            <person name="Hosono M."/>
            <person name="Torimaru M."/>
            <person name="Fukuda K."/>
            <person name="Mikami N."/>
        </authorList>
    </citation>
    <scope>NUCLEOTIDE SEQUENCE [LARGE SCALE GENOMIC DNA]</scope>
    <source>
        <strain evidence="3 4">KT1a</strain>
    </source>
</reference>
<comment type="caution">
    <text evidence="3">The sequence shown here is derived from an EMBL/GenBank/DDBJ whole genome shotgun (WGS) entry which is preliminary data.</text>
</comment>